<dbReference type="AlphaFoldDB" id="A0A5B8XX51"/>
<feature type="region of interest" description="Disordered" evidence="1">
    <location>
        <begin position="89"/>
        <end position="127"/>
    </location>
</feature>
<feature type="compositionally biased region" description="Acidic residues" evidence="1">
    <location>
        <begin position="93"/>
        <end position="127"/>
    </location>
</feature>
<keyword evidence="3" id="KW-1185">Reference proteome</keyword>
<sequence length="127" mass="14599">MQIHLSKAEVISIRSAAVESFAQEDEGELFCEDIVGFFEDSDIEVIESRSGGSADEFFSEIFHQWDGVDASDIMDMVEEALSIIDIELTYDHVDDDDEDDEEEDDDDFESDEWEDDDEEEDFEDNAF</sequence>
<gene>
    <name evidence="2" type="ORF">FRD01_23880</name>
</gene>
<name>A0A5B8XX51_9DELT</name>
<evidence type="ECO:0000256" key="1">
    <source>
        <dbReference type="SAM" id="MobiDB-lite"/>
    </source>
</evidence>
<evidence type="ECO:0000313" key="3">
    <source>
        <dbReference type="Proteomes" id="UP000321595"/>
    </source>
</evidence>
<protein>
    <submittedName>
        <fullName evidence="2">Uncharacterized protein</fullName>
    </submittedName>
</protein>
<dbReference type="KEGG" id="bbae:FRD01_23880"/>
<accession>A0A5B8XX51</accession>
<dbReference type="Proteomes" id="UP000321595">
    <property type="component" value="Chromosome"/>
</dbReference>
<dbReference type="RefSeq" id="WP_146963712.1">
    <property type="nucleotide sequence ID" value="NZ_CP042467.1"/>
</dbReference>
<reference evidence="2 3" key="1">
    <citation type="submission" date="2019-08" db="EMBL/GenBank/DDBJ databases">
        <authorList>
            <person name="Liang Q."/>
        </authorList>
    </citation>
    <scope>NUCLEOTIDE SEQUENCE [LARGE SCALE GENOMIC DNA]</scope>
    <source>
        <strain evidence="2 3">V1718</strain>
    </source>
</reference>
<dbReference type="EMBL" id="CP042467">
    <property type="protein sequence ID" value="QED30215.1"/>
    <property type="molecule type" value="Genomic_DNA"/>
</dbReference>
<proteinExistence type="predicted"/>
<organism evidence="2 3">
    <name type="scientific">Microvenator marinus</name>
    <dbReference type="NCBI Taxonomy" id="2600177"/>
    <lineage>
        <taxon>Bacteria</taxon>
        <taxon>Deltaproteobacteria</taxon>
        <taxon>Bradymonadales</taxon>
        <taxon>Microvenatoraceae</taxon>
        <taxon>Microvenator</taxon>
    </lineage>
</organism>
<evidence type="ECO:0000313" key="2">
    <source>
        <dbReference type="EMBL" id="QED30215.1"/>
    </source>
</evidence>